<evidence type="ECO:0000313" key="9">
    <source>
        <dbReference type="EMBL" id="MBP0444339.1"/>
    </source>
</evidence>
<feature type="transmembrane region" description="Helical" evidence="7">
    <location>
        <begin position="35"/>
        <end position="55"/>
    </location>
</feature>
<evidence type="ECO:0000256" key="7">
    <source>
        <dbReference type="RuleBase" id="RU365041"/>
    </source>
</evidence>
<keyword evidence="7" id="KW-0997">Cell inner membrane</keyword>
<reference evidence="9 10" key="1">
    <citation type="submission" date="2021-03" db="EMBL/GenBank/DDBJ databases">
        <authorList>
            <person name="So Y."/>
        </authorList>
    </citation>
    <scope>NUCLEOTIDE SEQUENCE [LARGE SCALE GENOMIC DNA]</scope>
    <source>
        <strain evidence="9 10">SSH11</strain>
    </source>
</reference>
<feature type="transmembrane region" description="Helical" evidence="7">
    <location>
        <begin position="117"/>
        <end position="136"/>
    </location>
</feature>
<keyword evidence="10" id="KW-1185">Reference proteome</keyword>
<evidence type="ECO:0000256" key="5">
    <source>
        <dbReference type="ARBA" id="ARBA00022989"/>
    </source>
</evidence>
<evidence type="ECO:0000256" key="4">
    <source>
        <dbReference type="ARBA" id="ARBA00022692"/>
    </source>
</evidence>
<feature type="transmembrane region" description="Helical" evidence="7">
    <location>
        <begin position="67"/>
        <end position="87"/>
    </location>
</feature>
<dbReference type="Pfam" id="PF02308">
    <property type="entry name" value="MgtC"/>
    <property type="match status" value="1"/>
</dbReference>
<dbReference type="PANTHER" id="PTHR33778:SF1">
    <property type="entry name" value="MAGNESIUM TRANSPORTER YHID-RELATED"/>
    <property type="match status" value="1"/>
</dbReference>
<evidence type="ECO:0000256" key="6">
    <source>
        <dbReference type="ARBA" id="ARBA00023136"/>
    </source>
</evidence>
<protein>
    <recommendedName>
        <fullName evidence="7">Protein MgtC</fullName>
    </recommendedName>
</protein>
<evidence type="ECO:0000256" key="1">
    <source>
        <dbReference type="ARBA" id="ARBA00004651"/>
    </source>
</evidence>
<name>A0ABS4ADN2_9PROT</name>
<keyword evidence="6 7" id="KW-0472">Membrane</keyword>
<sequence>MSNAELLLRIGLGALLGMLLGLDREIRGIAAGVRTHGLVALSASAVTASGLLLYAEVRSGGGDADPLRVVQGIYQAIGFIGAGLVFAHHGRVHNLTSAASITLATAVGITAGAGQFALSAMSAVLGIVILTVVRMAERLIPGSRKAEED</sequence>
<evidence type="ECO:0000256" key="3">
    <source>
        <dbReference type="ARBA" id="ARBA00022475"/>
    </source>
</evidence>
<gene>
    <name evidence="9" type="ORF">J8J14_06060</name>
</gene>
<comment type="caution">
    <text evidence="9">The sequence shown here is derived from an EMBL/GenBank/DDBJ whole genome shotgun (WGS) entry which is preliminary data.</text>
</comment>
<organism evidence="9 10">
    <name type="scientific">Pararoseomonas baculiformis</name>
    <dbReference type="NCBI Taxonomy" id="2820812"/>
    <lineage>
        <taxon>Bacteria</taxon>
        <taxon>Pseudomonadati</taxon>
        <taxon>Pseudomonadota</taxon>
        <taxon>Alphaproteobacteria</taxon>
        <taxon>Acetobacterales</taxon>
        <taxon>Acetobacteraceae</taxon>
        <taxon>Pararoseomonas</taxon>
    </lineage>
</organism>
<dbReference type="Proteomes" id="UP000681594">
    <property type="component" value="Unassembled WGS sequence"/>
</dbReference>
<evidence type="ECO:0000259" key="8">
    <source>
        <dbReference type="Pfam" id="PF02308"/>
    </source>
</evidence>
<feature type="domain" description="MgtC/SapB/SrpB/YhiD N-terminal" evidence="8">
    <location>
        <begin position="12"/>
        <end position="138"/>
    </location>
</feature>
<comment type="similarity">
    <text evidence="2 7">Belongs to the MgtC/SapB family.</text>
</comment>
<accession>A0ABS4ADN2</accession>
<evidence type="ECO:0000256" key="2">
    <source>
        <dbReference type="ARBA" id="ARBA00009298"/>
    </source>
</evidence>
<proteinExistence type="inferred from homology"/>
<dbReference type="EMBL" id="JAGIZB010000004">
    <property type="protein sequence ID" value="MBP0444339.1"/>
    <property type="molecule type" value="Genomic_DNA"/>
</dbReference>
<dbReference type="PRINTS" id="PR01837">
    <property type="entry name" value="MGTCSAPBPROT"/>
</dbReference>
<dbReference type="InterPro" id="IPR049177">
    <property type="entry name" value="MgtC_SapB_SrpB_YhiD_N"/>
</dbReference>
<keyword evidence="5 7" id="KW-1133">Transmembrane helix</keyword>
<keyword evidence="4 7" id="KW-0812">Transmembrane</keyword>
<feature type="transmembrane region" description="Helical" evidence="7">
    <location>
        <begin position="6"/>
        <end position="23"/>
    </location>
</feature>
<comment type="subcellular location">
    <subcellularLocation>
        <location evidence="7">Cell inner membrane</location>
        <topology evidence="7">Multi-pass membrane protein</topology>
    </subcellularLocation>
    <subcellularLocation>
        <location evidence="1">Cell membrane</location>
        <topology evidence="1">Multi-pass membrane protein</topology>
    </subcellularLocation>
</comment>
<evidence type="ECO:0000313" key="10">
    <source>
        <dbReference type="Proteomes" id="UP000681594"/>
    </source>
</evidence>
<keyword evidence="3" id="KW-1003">Cell membrane</keyword>
<dbReference type="InterPro" id="IPR003416">
    <property type="entry name" value="MgtC/SapB/SrpB/YhiD_fam"/>
</dbReference>
<dbReference type="PANTHER" id="PTHR33778">
    <property type="entry name" value="PROTEIN MGTC"/>
    <property type="match status" value="1"/>
</dbReference>